<evidence type="ECO:0000256" key="3">
    <source>
        <dbReference type="ARBA" id="ARBA00022448"/>
    </source>
</evidence>
<evidence type="ECO:0000313" key="11">
    <source>
        <dbReference type="Proteomes" id="UP000460221"/>
    </source>
</evidence>
<feature type="compositionally biased region" description="Gly residues" evidence="8">
    <location>
        <begin position="97"/>
        <end position="122"/>
    </location>
</feature>
<dbReference type="AlphaFoldDB" id="A0A7K1FJM7"/>
<evidence type="ECO:0000256" key="7">
    <source>
        <dbReference type="ARBA" id="ARBA00023136"/>
    </source>
</evidence>
<dbReference type="GO" id="GO:0005886">
    <property type="term" value="C:plasma membrane"/>
    <property type="evidence" value="ECO:0007669"/>
    <property type="project" value="UniProtKB-SubCell"/>
</dbReference>
<dbReference type="EMBL" id="WLYK01000003">
    <property type="protein sequence ID" value="MTD14331.1"/>
    <property type="molecule type" value="Genomic_DNA"/>
</dbReference>
<dbReference type="Pfam" id="PF01544">
    <property type="entry name" value="CorA"/>
    <property type="match status" value="1"/>
</dbReference>
<keyword evidence="7 9" id="KW-0472">Membrane</keyword>
<feature type="transmembrane region" description="Helical" evidence="9">
    <location>
        <begin position="446"/>
        <end position="465"/>
    </location>
</feature>
<keyword evidence="4" id="KW-1003">Cell membrane</keyword>
<keyword evidence="11" id="KW-1185">Reference proteome</keyword>
<dbReference type="GO" id="GO:0015087">
    <property type="term" value="F:cobalt ion transmembrane transporter activity"/>
    <property type="evidence" value="ECO:0007669"/>
    <property type="project" value="TreeGrafter"/>
</dbReference>
<dbReference type="InterPro" id="IPR045861">
    <property type="entry name" value="CorA_cytoplasmic_dom"/>
</dbReference>
<evidence type="ECO:0000256" key="5">
    <source>
        <dbReference type="ARBA" id="ARBA00022692"/>
    </source>
</evidence>
<evidence type="ECO:0000256" key="2">
    <source>
        <dbReference type="ARBA" id="ARBA00009765"/>
    </source>
</evidence>
<name>A0A7K1FJM7_9ACTN</name>
<evidence type="ECO:0000256" key="9">
    <source>
        <dbReference type="SAM" id="Phobius"/>
    </source>
</evidence>
<dbReference type="Proteomes" id="UP000460221">
    <property type="component" value="Unassembled WGS sequence"/>
</dbReference>
<dbReference type="PANTHER" id="PTHR46494:SF1">
    <property type="entry name" value="CORA FAMILY METAL ION TRANSPORTER (EUROFUNG)"/>
    <property type="match status" value="1"/>
</dbReference>
<dbReference type="InterPro" id="IPR002523">
    <property type="entry name" value="MgTranspt_CorA/ZnTranspt_ZntB"/>
</dbReference>
<comment type="subcellular location">
    <subcellularLocation>
        <location evidence="1">Cell membrane</location>
        <topology evidence="1">Multi-pass membrane protein</topology>
    </subcellularLocation>
</comment>
<dbReference type="SUPFAM" id="SSF144083">
    <property type="entry name" value="Magnesium transport protein CorA, transmembrane region"/>
    <property type="match status" value="1"/>
</dbReference>
<keyword evidence="5 9" id="KW-0812">Transmembrane</keyword>
<evidence type="ECO:0000256" key="6">
    <source>
        <dbReference type="ARBA" id="ARBA00022989"/>
    </source>
</evidence>
<keyword evidence="3" id="KW-0813">Transport</keyword>
<reference evidence="10 11" key="1">
    <citation type="submission" date="2019-11" db="EMBL/GenBank/DDBJ databases">
        <authorList>
            <person name="Jiang L.-Q."/>
        </authorList>
    </citation>
    <scope>NUCLEOTIDE SEQUENCE [LARGE SCALE GENOMIC DNA]</scope>
    <source>
        <strain evidence="10 11">YIM 132087</strain>
    </source>
</reference>
<comment type="similarity">
    <text evidence="2">Belongs to the CorA metal ion transporter (MIT) (TC 1.A.35) family.</text>
</comment>
<evidence type="ECO:0008006" key="12">
    <source>
        <dbReference type="Google" id="ProtNLM"/>
    </source>
</evidence>
<dbReference type="GO" id="GO:0000287">
    <property type="term" value="F:magnesium ion binding"/>
    <property type="evidence" value="ECO:0007669"/>
    <property type="project" value="TreeGrafter"/>
</dbReference>
<evidence type="ECO:0000256" key="8">
    <source>
        <dbReference type="SAM" id="MobiDB-lite"/>
    </source>
</evidence>
<organism evidence="10 11">
    <name type="scientific">Nakamurella alba</name>
    <dbReference type="NCBI Taxonomy" id="2665158"/>
    <lineage>
        <taxon>Bacteria</taxon>
        <taxon>Bacillati</taxon>
        <taxon>Actinomycetota</taxon>
        <taxon>Actinomycetes</taxon>
        <taxon>Nakamurellales</taxon>
        <taxon>Nakamurellaceae</taxon>
        <taxon>Nakamurella</taxon>
    </lineage>
</organism>
<keyword evidence="6 9" id="KW-1133">Transmembrane helix</keyword>
<dbReference type="GO" id="GO:0050897">
    <property type="term" value="F:cobalt ion binding"/>
    <property type="evidence" value="ECO:0007669"/>
    <property type="project" value="TreeGrafter"/>
</dbReference>
<sequence>MGWRSRHLPSDCSILTHECLTLLVVRRMRATSSIAIAGLTLEHARWATGPRGRSGVATGSALRESMMEAVTSTRTDGSGSTSSGSTSSGNTSSGSSVTGGGDSASGSGTGTGTGTANGGATTGNGADDVTGSAAGPDFRAFLWRDGAVLDEHPSQPTVASTLRADHTAMAWALLPREQTGALASAVDFLQVDALGVEDVLGDDESVKLDWVGGTMVAVLPHHVFDAATGDLTKTRVSILAGPRTVVLLVDPDVADDLEKHLRSGTDAVLTDGVPAVLHMIIDRLVDDDTAVLAEMEDAVDELSDQLFDDRPLGKQEQLTAFRLRRSVTRFRRVAVPLRSITSDLATAAARRDGDDPTDAAETLLGTRSAREFADVADHAAHNAGGADAMREVLASVYETNLSLADVRLNTVMKKLAGWAAIIAVPTFVTGFMGMNVPYPGYGTTTGVVVSVVVVLVAVLVLYLLFRRKGWL</sequence>
<dbReference type="SUPFAM" id="SSF143865">
    <property type="entry name" value="CorA soluble domain-like"/>
    <property type="match status" value="1"/>
</dbReference>
<protein>
    <recommendedName>
        <fullName evidence="12">Magnesium transporter</fullName>
    </recommendedName>
</protein>
<feature type="transmembrane region" description="Helical" evidence="9">
    <location>
        <begin position="415"/>
        <end position="434"/>
    </location>
</feature>
<dbReference type="Gene3D" id="1.20.58.340">
    <property type="entry name" value="Magnesium transport protein CorA, transmembrane region"/>
    <property type="match status" value="2"/>
</dbReference>
<accession>A0A7K1FJM7</accession>
<feature type="region of interest" description="Disordered" evidence="8">
    <location>
        <begin position="67"/>
        <end position="131"/>
    </location>
</feature>
<proteinExistence type="inferred from homology"/>
<dbReference type="InterPro" id="IPR045863">
    <property type="entry name" value="CorA_TM1_TM2"/>
</dbReference>
<evidence type="ECO:0000256" key="4">
    <source>
        <dbReference type="ARBA" id="ARBA00022475"/>
    </source>
</evidence>
<comment type="caution">
    <text evidence="10">The sequence shown here is derived from an EMBL/GenBank/DDBJ whole genome shotgun (WGS) entry which is preliminary data.</text>
</comment>
<dbReference type="GO" id="GO:0015095">
    <property type="term" value="F:magnesium ion transmembrane transporter activity"/>
    <property type="evidence" value="ECO:0007669"/>
    <property type="project" value="TreeGrafter"/>
</dbReference>
<evidence type="ECO:0000313" key="10">
    <source>
        <dbReference type="EMBL" id="MTD14331.1"/>
    </source>
</evidence>
<evidence type="ECO:0000256" key="1">
    <source>
        <dbReference type="ARBA" id="ARBA00004651"/>
    </source>
</evidence>
<feature type="compositionally biased region" description="Low complexity" evidence="8">
    <location>
        <begin position="70"/>
        <end position="96"/>
    </location>
</feature>
<dbReference type="PANTHER" id="PTHR46494">
    <property type="entry name" value="CORA FAMILY METAL ION TRANSPORTER (EUROFUNG)"/>
    <property type="match status" value="1"/>
</dbReference>
<gene>
    <name evidence="10" type="ORF">GIS00_10260</name>
</gene>